<dbReference type="EMBL" id="CP144089">
    <property type="protein sequence ID" value="WWD04974.1"/>
    <property type="molecule type" value="Genomic_DNA"/>
</dbReference>
<organism evidence="1 2">
    <name type="scientific">Kwoniella europaea PYCC6329</name>
    <dbReference type="NCBI Taxonomy" id="1423913"/>
    <lineage>
        <taxon>Eukaryota</taxon>
        <taxon>Fungi</taxon>
        <taxon>Dikarya</taxon>
        <taxon>Basidiomycota</taxon>
        <taxon>Agaricomycotina</taxon>
        <taxon>Tremellomycetes</taxon>
        <taxon>Tremellales</taxon>
        <taxon>Cryptococcaceae</taxon>
        <taxon>Kwoniella</taxon>
    </lineage>
</organism>
<dbReference type="AlphaFoldDB" id="A0AAX4KG13"/>
<reference evidence="1 2" key="1">
    <citation type="submission" date="2024-01" db="EMBL/GenBank/DDBJ databases">
        <title>Comparative genomics of Cryptococcus and Kwoniella reveals pathogenesis evolution and contrasting modes of karyotype evolution via chromosome fusion or intercentromeric recombination.</title>
        <authorList>
            <person name="Coelho M.A."/>
            <person name="David-Palma M."/>
            <person name="Shea T."/>
            <person name="Bowers K."/>
            <person name="McGinley-Smith S."/>
            <person name="Mohammad A.W."/>
            <person name="Gnirke A."/>
            <person name="Yurkov A.M."/>
            <person name="Nowrousian M."/>
            <person name="Sun S."/>
            <person name="Cuomo C.A."/>
            <person name="Heitman J."/>
        </authorList>
    </citation>
    <scope>NUCLEOTIDE SEQUENCE [LARGE SCALE GENOMIC DNA]</scope>
    <source>
        <strain evidence="1 2">PYCC6329</strain>
    </source>
</reference>
<dbReference type="GeneID" id="91101849"/>
<evidence type="ECO:0000313" key="1">
    <source>
        <dbReference type="EMBL" id="WWD04974.1"/>
    </source>
</evidence>
<dbReference type="Proteomes" id="UP001358614">
    <property type="component" value="Chromosome 1"/>
</dbReference>
<dbReference type="KEGG" id="ker:91101849"/>
<keyword evidence="2" id="KW-1185">Reference proteome</keyword>
<sequence length="105" mass="11668">MIIRKLLNNFQVTSSQGMYNSSHHNAGIPMMPLGPTSYGGGGGVGYVQSSFVRDRSSYMGGPPSTPTWGGYESRVQIKDYMNQHRELQRLRSGQNLRGWQSSGFH</sequence>
<gene>
    <name evidence="1" type="ORF">V865_003045</name>
</gene>
<evidence type="ECO:0000313" key="2">
    <source>
        <dbReference type="Proteomes" id="UP001358614"/>
    </source>
</evidence>
<proteinExistence type="predicted"/>
<dbReference type="RefSeq" id="XP_066082941.1">
    <property type="nucleotide sequence ID" value="XM_066226844.1"/>
</dbReference>
<protein>
    <submittedName>
        <fullName evidence="1">Uncharacterized protein</fullName>
    </submittedName>
</protein>
<accession>A0AAX4KG13</accession>
<name>A0AAX4KG13_9TREE</name>